<organism evidence="1 2">
    <name type="scientific">Catharanthus roseus</name>
    <name type="common">Madagascar periwinkle</name>
    <name type="synonym">Vinca rosea</name>
    <dbReference type="NCBI Taxonomy" id="4058"/>
    <lineage>
        <taxon>Eukaryota</taxon>
        <taxon>Viridiplantae</taxon>
        <taxon>Streptophyta</taxon>
        <taxon>Embryophyta</taxon>
        <taxon>Tracheophyta</taxon>
        <taxon>Spermatophyta</taxon>
        <taxon>Magnoliopsida</taxon>
        <taxon>eudicotyledons</taxon>
        <taxon>Gunneridae</taxon>
        <taxon>Pentapetalae</taxon>
        <taxon>asterids</taxon>
        <taxon>lamiids</taxon>
        <taxon>Gentianales</taxon>
        <taxon>Apocynaceae</taxon>
        <taxon>Rauvolfioideae</taxon>
        <taxon>Vinceae</taxon>
        <taxon>Catharanthinae</taxon>
        <taxon>Catharanthus</taxon>
    </lineage>
</organism>
<name>A0ACC0BS84_CATRO</name>
<reference evidence="2" key="1">
    <citation type="journal article" date="2023" name="Nat. Plants">
        <title>Single-cell RNA sequencing provides a high-resolution roadmap for understanding the multicellular compartmentation of specialized metabolism.</title>
        <authorList>
            <person name="Sun S."/>
            <person name="Shen X."/>
            <person name="Li Y."/>
            <person name="Li Y."/>
            <person name="Wang S."/>
            <person name="Li R."/>
            <person name="Zhang H."/>
            <person name="Shen G."/>
            <person name="Guo B."/>
            <person name="Wei J."/>
            <person name="Xu J."/>
            <person name="St-Pierre B."/>
            <person name="Chen S."/>
            <person name="Sun C."/>
        </authorList>
    </citation>
    <scope>NUCLEOTIDE SEQUENCE [LARGE SCALE GENOMIC DNA]</scope>
</reference>
<sequence length="103" mass="11305">MPPPRNVSTASCRGSRGICMNGLRRSSKINHDDGNNPVNVKLNINKLDPPLPCLGTQKAKFFARRDPIILLDAQVEDVNHDDSAVLQTGGQTLVRTKNHPHNT</sequence>
<evidence type="ECO:0000313" key="1">
    <source>
        <dbReference type="EMBL" id="KAI5675474.1"/>
    </source>
</evidence>
<protein>
    <submittedName>
        <fullName evidence="1">Uncharacterized protein</fullName>
    </submittedName>
</protein>
<proteinExistence type="predicted"/>
<evidence type="ECO:0000313" key="2">
    <source>
        <dbReference type="Proteomes" id="UP001060085"/>
    </source>
</evidence>
<gene>
    <name evidence="1" type="ORF">M9H77_06424</name>
</gene>
<comment type="caution">
    <text evidence="1">The sequence shown here is derived from an EMBL/GenBank/DDBJ whole genome shotgun (WGS) entry which is preliminary data.</text>
</comment>
<accession>A0ACC0BS84</accession>
<dbReference type="Proteomes" id="UP001060085">
    <property type="component" value="Linkage Group LG02"/>
</dbReference>
<dbReference type="EMBL" id="CM044702">
    <property type="protein sequence ID" value="KAI5675474.1"/>
    <property type="molecule type" value="Genomic_DNA"/>
</dbReference>
<keyword evidence="2" id="KW-1185">Reference proteome</keyword>